<dbReference type="PANTHER" id="PTHR12771:SF56">
    <property type="entry name" value="CED-12"/>
    <property type="match status" value="1"/>
</dbReference>
<dbReference type="PROSITE" id="PS51335">
    <property type="entry name" value="ELMO"/>
    <property type="match status" value="1"/>
</dbReference>
<accession>A0A9P6NGS9</accession>
<keyword evidence="2" id="KW-0581">Phagocytosis</keyword>
<feature type="compositionally biased region" description="Low complexity" evidence="5">
    <location>
        <begin position="1"/>
        <end position="16"/>
    </location>
</feature>
<dbReference type="InterPro" id="IPR050868">
    <property type="entry name" value="ELMO_domain-containing"/>
</dbReference>
<dbReference type="InterPro" id="IPR011993">
    <property type="entry name" value="PH-like_dom_sf"/>
</dbReference>
<evidence type="ECO:0000256" key="3">
    <source>
        <dbReference type="ARBA" id="ARBA00023036"/>
    </source>
</evidence>
<feature type="region of interest" description="Disordered" evidence="5">
    <location>
        <begin position="1"/>
        <end position="31"/>
    </location>
</feature>
<sequence length="859" mass="93797">MRSSSPDSSSPVPSSSTHPYGQPTISPTLHRTPTDLNTLQTSATEAIGITPQIEPDIVTLPTVLVTYKHPNSNQARSVKARIDRNVPLDEVIRQLCTSAQLAVNDPAEYFALRDASNNELITNENVFRKVSTGSVSFKLVPCPALEAREMAERLTVHPIDEKAIKLLLFSLKDYLRESDFTNEFEARGGSAALARLCETASAGNTLAYALSALQVLAEQDRAHGLLGPTGLRRFARLLRSSALVNVLRPATAIVRRLAGAEGGFEDVWPSLETVDEESSEEILTVLARRIGAGATSDFSLAQGSLGLVNELMRASLGSGERDLLMAFEEALERAAMAKAVIRLQEAGAGELDGLVLGFQTLTGQLFTRLREIVVSSEYSRDVGRLMEMADRACALDRKAHESAEEAEEREARKWKTLGFESENLLDDFENVGSLGLKLMYRFTAVHTPEFDKFIVEELARPEAKRCPFAKASNKCAEILAEIYEWNASETSQAPRLNMAAAYQPLMLQLAKLHAHVLRFFRLMWAASGATTHDFMRVGVLVRSHLSNVLKNLPGSGSRIQWAELVRELETVDYVRVRDRQMQELALEDSLLNKPPVKNLRGKLYQDAFEFVKSQRVNSLMQGSWFAHSSDPPTSAGLTAGGRPRSKPTPGLGVGSSQQRWRFYRLAPNRKYLHYLETSMPGPVKNGVDEMPDRIEISAITEIISGNGVPDATPNVARQAARRLSTHSNASATTDGSTTHVPPTASTVPPRLSLMGAGQTLAVLSPATAESHAEWLDGLNLVRADGSMVATKESAELVFALTQIGTQIKLLDLSGERVEIPSYLDVPPVPISTEFFYAEDTMIVTTTTTTTGGGGDDVVT</sequence>
<dbReference type="EMBL" id="MU167271">
    <property type="protein sequence ID" value="KAG0145739.1"/>
    <property type="molecule type" value="Genomic_DNA"/>
</dbReference>
<dbReference type="Pfam" id="PF04727">
    <property type="entry name" value="ELMO_CED12"/>
    <property type="match status" value="1"/>
</dbReference>
<gene>
    <name evidence="7" type="ORF">CROQUDRAFT_658246</name>
</gene>
<dbReference type="InterPro" id="IPR011989">
    <property type="entry name" value="ARM-like"/>
</dbReference>
<feature type="compositionally biased region" description="Polar residues" evidence="5">
    <location>
        <begin position="17"/>
        <end position="31"/>
    </location>
</feature>
<keyword evidence="1" id="KW-0053">Apoptosis</keyword>
<dbReference type="PANTHER" id="PTHR12771">
    <property type="entry name" value="ENGULFMENT AND CELL MOTILITY"/>
    <property type="match status" value="1"/>
</dbReference>
<name>A0A9P6NGS9_9BASI</name>
<evidence type="ECO:0000313" key="7">
    <source>
        <dbReference type="EMBL" id="KAG0145739.1"/>
    </source>
</evidence>
<dbReference type="GO" id="GO:0005886">
    <property type="term" value="C:plasma membrane"/>
    <property type="evidence" value="ECO:0007669"/>
    <property type="project" value="TreeGrafter"/>
</dbReference>
<feature type="domain" description="ELMO" evidence="6">
    <location>
        <begin position="377"/>
        <end position="549"/>
    </location>
</feature>
<feature type="region of interest" description="Disordered" evidence="5">
    <location>
        <begin position="624"/>
        <end position="657"/>
    </location>
</feature>
<evidence type="ECO:0000259" key="6">
    <source>
        <dbReference type="PROSITE" id="PS51335"/>
    </source>
</evidence>
<dbReference type="Proteomes" id="UP000886653">
    <property type="component" value="Unassembled WGS sequence"/>
</dbReference>
<comment type="function">
    <text evidence="4">Involved in cytoskeletal rearrangements required for phagocytosis of apoptotic cells and cell motility. Acts in association with DOCK1 and CRK. Was initially proposed to be required in complex with DOCK1 to activate Rac Rho small GTPases. May enhance the guanine nucleotide exchange factor (GEF) activity of DOCK1.</text>
</comment>
<dbReference type="Pfam" id="PF16457">
    <property type="entry name" value="PH_12"/>
    <property type="match status" value="1"/>
</dbReference>
<dbReference type="AlphaFoldDB" id="A0A9P6NGS9"/>
<keyword evidence="8" id="KW-1185">Reference proteome</keyword>
<dbReference type="GO" id="GO:0006915">
    <property type="term" value="P:apoptotic process"/>
    <property type="evidence" value="ECO:0007669"/>
    <property type="project" value="UniProtKB-KW"/>
</dbReference>
<dbReference type="GO" id="GO:0017124">
    <property type="term" value="F:SH3 domain binding"/>
    <property type="evidence" value="ECO:0007669"/>
    <property type="project" value="UniProtKB-KW"/>
</dbReference>
<dbReference type="OrthoDB" id="28413at2759"/>
<dbReference type="GO" id="GO:0048870">
    <property type="term" value="P:cell motility"/>
    <property type="evidence" value="ECO:0007669"/>
    <property type="project" value="TreeGrafter"/>
</dbReference>
<proteinExistence type="predicted"/>
<dbReference type="GO" id="GO:0007015">
    <property type="term" value="P:actin filament organization"/>
    <property type="evidence" value="ECO:0007669"/>
    <property type="project" value="TreeGrafter"/>
</dbReference>
<dbReference type="InterPro" id="IPR006816">
    <property type="entry name" value="ELMO_dom"/>
</dbReference>
<keyword evidence="3" id="KW-0729">SH3-binding</keyword>
<organism evidence="7 8">
    <name type="scientific">Cronartium quercuum f. sp. fusiforme G11</name>
    <dbReference type="NCBI Taxonomy" id="708437"/>
    <lineage>
        <taxon>Eukaryota</taxon>
        <taxon>Fungi</taxon>
        <taxon>Dikarya</taxon>
        <taxon>Basidiomycota</taxon>
        <taxon>Pucciniomycotina</taxon>
        <taxon>Pucciniomycetes</taxon>
        <taxon>Pucciniales</taxon>
        <taxon>Coleosporiaceae</taxon>
        <taxon>Cronartium</taxon>
    </lineage>
</organism>
<protein>
    <recommendedName>
        <fullName evidence="6">ELMO domain-containing protein</fullName>
    </recommendedName>
</protein>
<evidence type="ECO:0000256" key="1">
    <source>
        <dbReference type="ARBA" id="ARBA00022703"/>
    </source>
</evidence>
<evidence type="ECO:0000313" key="8">
    <source>
        <dbReference type="Proteomes" id="UP000886653"/>
    </source>
</evidence>
<dbReference type="Gene3D" id="2.30.29.30">
    <property type="entry name" value="Pleckstrin-homology domain (PH domain)/Phosphotyrosine-binding domain (PTB)"/>
    <property type="match status" value="1"/>
</dbReference>
<evidence type="ECO:0000256" key="2">
    <source>
        <dbReference type="ARBA" id="ARBA00022907"/>
    </source>
</evidence>
<dbReference type="Gene3D" id="1.25.10.10">
    <property type="entry name" value="Leucine-rich Repeat Variant"/>
    <property type="match status" value="1"/>
</dbReference>
<evidence type="ECO:0000256" key="4">
    <source>
        <dbReference type="ARBA" id="ARBA00024863"/>
    </source>
</evidence>
<reference evidence="7" key="1">
    <citation type="submission" date="2013-11" db="EMBL/GenBank/DDBJ databases">
        <title>Genome sequence of the fusiform rust pathogen reveals effectors for host alternation and coevolution with pine.</title>
        <authorList>
            <consortium name="DOE Joint Genome Institute"/>
            <person name="Smith K."/>
            <person name="Pendleton A."/>
            <person name="Kubisiak T."/>
            <person name="Anderson C."/>
            <person name="Salamov A."/>
            <person name="Aerts A."/>
            <person name="Riley R."/>
            <person name="Clum A."/>
            <person name="Lindquist E."/>
            <person name="Ence D."/>
            <person name="Campbell M."/>
            <person name="Kronenberg Z."/>
            <person name="Feau N."/>
            <person name="Dhillon B."/>
            <person name="Hamelin R."/>
            <person name="Burleigh J."/>
            <person name="Smith J."/>
            <person name="Yandell M."/>
            <person name="Nelson C."/>
            <person name="Grigoriev I."/>
            <person name="Davis J."/>
        </authorList>
    </citation>
    <scope>NUCLEOTIDE SEQUENCE</scope>
    <source>
        <strain evidence="7">G11</strain>
    </source>
</reference>
<evidence type="ECO:0000256" key="5">
    <source>
        <dbReference type="SAM" id="MobiDB-lite"/>
    </source>
</evidence>
<dbReference type="InterPro" id="IPR001849">
    <property type="entry name" value="PH_domain"/>
</dbReference>
<comment type="caution">
    <text evidence="7">The sequence shown here is derived from an EMBL/GenBank/DDBJ whole genome shotgun (WGS) entry which is preliminary data.</text>
</comment>